<dbReference type="SUPFAM" id="SSF159709">
    <property type="entry name" value="PhnH-like"/>
    <property type="match status" value="1"/>
</dbReference>
<evidence type="ECO:0000313" key="1">
    <source>
        <dbReference type="EMBL" id="GJD54972.1"/>
    </source>
</evidence>
<evidence type="ECO:0000313" key="3">
    <source>
        <dbReference type="Proteomes" id="UP000401717"/>
    </source>
</evidence>
<sequence length="199" mass="20688">MALRPGFRDPVHDAQAVFRAAMEALSRPGFVRALPTDLAPPEPLTAELAALALALCDADTPIWLDAPLARSAEVAAYLRFHAGAPITATPESAAFALIVDAAACPAFTAFAQGTPDYPDGSATLILALDHLTEEDGLAFTGPGINGRVRFDAGPLPADWSARLAANHALFPCGLDILLTAPGRMTGLPRSARVLEPAEA</sequence>
<name>A0A564FW98_9HYPH</name>
<accession>A0A564FW98</accession>
<dbReference type="GO" id="GO:0061693">
    <property type="term" value="F:alpha-D-ribose 1-methylphosphonate 5-triphosphate synthase activity"/>
    <property type="evidence" value="ECO:0007669"/>
    <property type="project" value="UniProtKB-EC"/>
</dbReference>
<dbReference type="RefSeq" id="WP_144762804.1">
    <property type="nucleotide sequence ID" value="NZ_BPQI01000017.1"/>
</dbReference>
<dbReference type="PIRSF" id="PIRSF020680">
    <property type="entry name" value="PhnH"/>
    <property type="match status" value="1"/>
</dbReference>
<dbReference type="InterPro" id="IPR038058">
    <property type="entry name" value="PhnH-like_sp"/>
</dbReference>
<dbReference type="EC" id="2.7.8.37" evidence="2"/>
<dbReference type="GO" id="GO:0019634">
    <property type="term" value="P:organic phosphonate metabolic process"/>
    <property type="evidence" value="ECO:0007669"/>
    <property type="project" value="InterPro"/>
</dbReference>
<dbReference type="InterPro" id="IPR008772">
    <property type="entry name" value="Phosphonate_metab_PhnH"/>
</dbReference>
<proteinExistence type="predicted"/>
<dbReference type="Gene3D" id="3.40.50.11310">
    <property type="entry name" value="Bacterial phosphonate metabolism protein PhnH"/>
    <property type="match status" value="1"/>
</dbReference>
<reference evidence="1" key="2">
    <citation type="journal article" date="2021" name="Front. Microbiol.">
        <title>Comprehensive Comparative Genomics and Phenotyping of Methylobacterium Species.</title>
        <authorList>
            <person name="Alessa O."/>
            <person name="Ogura Y."/>
            <person name="Fujitani Y."/>
            <person name="Takami H."/>
            <person name="Hayashi T."/>
            <person name="Sahin N."/>
            <person name="Tani A."/>
        </authorList>
    </citation>
    <scope>NUCLEOTIDE SEQUENCE</scope>
    <source>
        <strain evidence="1">DSM 22415</strain>
    </source>
</reference>
<dbReference type="AlphaFoldDB" id="A0A564FW98"/>
<dbReference type="Proteomes" id="UP000401717">
    <property type="component" value="Unassembled WGS sequence"/>
</dbReference>
<evidence type="ECO:0000313" key="4">
    <source>
        <dbReference type="Proteomes" id="UP001055303"/>
    </source>
</evidence>
<reference evidence="2 3" key="1">
    <citation type="submission" date="2019-06" db="EMBL/GenBank/DDBJ databases">
        <authorList>
            <person name="Rodrigo-Torres L."/>
            <person name="Arahal R. D."/>
            <person name="Lucena T."/>
        </authorList>
    </citation>
    <scope>NUCLEOTIDE SEQUENCE [LARGE SCALE GENOMIC DNA]</scope>
    <source>
        <strain evidence="2 3">SW08-7</strain>
    </source>
</reference>
<dbReference type="Proteomes" id="UP001055303">
    <property type="component" value="Unassembled WGS sequence"/>
</dbReference>
<keyword evidence="2" id="KW-0808">Transferase</keyword>
<keyword evidence="4" id="KW-1185">Reference proteome</keyword>
<gene>
    <name evidence="2" type="primary">phnH</name>
    <name evidence="1" type="ORF">IFDJLNFL_0853</name>
    <name evidence="2" type="ORF">MTDSW087_01657</name>
</gene>
<evidence type="ECO:0000313" key="2">
    <source>
        <dbReference type="EMBL" id="VUF11970.1"/>
    </source>
</evidence>
<reference evidence="1" key="3">
    <citation type="submission" date="2021-08" db="EMBL/GenBank/DDBJ databases">
        <authorList>
            <person name="Tani A."/>
            <person name="Ola A."/>
            <person name="Ogura Y."/>
            <person name="Katsura K."/>
            <person name="Hayashi T."/>
        </authorList>
    </citation>
    <scope>NUCLEOTIDE SEQUENCE</scope>
    <source>
        <strain evidence="1">DSM 22415</strain>
    </source>
</reference>
<organism evidence="2 3">
    <name type="scientific">Methylobacterium dankookense</name>
    <dbReference type="NCBI Taxonomy" id="560405"/>
    <lineage>
        <taxon>Bacteria</taxon>
        <taxon>Pseudomonadati</taxon>
        <taxon>Pseudomonadota</taxon>
        <taxon>Alphaproteobacteria</taxon>
        <taxon>Hyphomicrobiales</taxon>
        <taxon>Methylobacteriaceae</taxon>
        <taxon>Methylobacterium</taxon>
    </lineage>
</organism>
<dbReference type="EMBL" id="BPQI01000017">
    <property type="protein sequence ID" value="GJD54972.1"/>
    <property type="molecule type" value="Genomic_DNA"/>
</dbReference>
<dbReference type="Pfam" id="PF05845">
    <property type="entry name" value="PhnH"/>
    <property type="match status" value="1"/>
</dbReference>
<dbReference type="NCBIfam" id="TIGR03292">
    <property type="entry name" value="PhnH_redo"/>
    <property type="match status" value="1"/>
</dbReference>
<dbReference type="OrthoDB" id="9814509at2"/>
<protein>
    <submittedName>
        <fullName evidence="2">Alpha-D-ribose 1-methylphosphonate 5-triphosphate synthase subunit PhnH</fullName>
        <ecNumber evidence="2">2.7.8.37</ecNumber>
    </submittedName>
</protein>
<dbReference type="EMBL" id="CABFVH010000007">
    <property type="protein sequence ID" value="VUF11970.1"/>
    <property type="molecule type" value="Genomic_DNA"/>
</dbReference>